<reference evidence="4" key="1">
    <citation type="journal article" date="2023" name="Mol. Phylogenet. Evol.">
        <title>Genome-scale phylogeny and comparative genomics of the fungal order Sordariales.</title>
        <authorList>
            <person name="Hensen N."/>
            <person name="Bonometti L."/>
            <person name="Westerberg I."/>
            <person name="Brannstrom I.O."/>
            <person name="Guillou S."/>
            <person name="Cros-Aarteil S."/>
            <person name="Calhoun S."/>
            <person name="Haridas S."/>
            <person name="Kuo A."/>
            <person name="Mondo S."/>
            <person name="Pangilinan J."/>
            <person name="Riley R."/>
            <person name="LaButti K."/>
            <person name="Andreopoulos B."/>
            <person name="Lipzen A."/>
            <person name="Chen C."/>
            <person name="Yan M."/>
            <person name="Daum C."/>
            <person name="Ng V."/>
            <person name="Clum A."/>
            <person name="Steindorff A."/>
            <person name="Ohm R.A."/>
            <person name="Martin F."/>
            <person name="Silar P."/>
            <person name="Natvig D.O."/>
            <person name="Lalanne C."/>
            <person name="Gautier V."/>
            <person name="Ament-Velasquez S.L."/>
            <person name="Kruys A."/>
            <person name="Hutchinson M.I."/>
            <person name="Powell A.J."/>
            <person name="Barry K."/>
            <person name="Miller A.N."/>
            <person name="Grigoriev I.V."/>
            <person name="Debuchy R."/>
            <person name="Gladieux P."/>
            <person name="Hiltunen Thoren M."/>
            <person name="Johannesson H."/>
        </authorList>
    </citation>
    <scope>NUCLEOTIDE SEQUENCE [LARGE SCALE GENOMIC DNA]</scope>
    <source>
        <strain evidence="4">CBS 284.82</strain>
    </source>
</reference>
<dbReference type="EMBL" id="MU854550">
    <property type="protein sequence ID" value="KAK4033122.1"/>
    <property type="molecule type" value="Genomic_DNA"/>
</dbReference>
<comment type="caution">
    <text evidence="3">The sequence shown here is derived from an EMBL/GenBank/DDBJ whole genome shotgun (WGS) entry which is preliminary data.</text>
</comment>
<protein>
    <recommendedName>
        <fullName evidence="2">Helicase SMUBP-2/HCS1 1B domain-containing protein</fullName>
    </recommendedName>
</protein>
<dbReference type="Proteomes" id="UP001303115">
    <property type="component" value="Unassembled WGS sequence"/>
</dbReference>
<name>A0AAN6PBT7_9PEZI</name>
<evidence type="ECO:0000256" key="1">
    <source>
        <dbReference type="SAM" id="MobiDB-lite"/>
    </source>
</evidence>
<evidence type="ECO:0000313" key="3">
    <source>
        <dbReference type="EMBL" id="KAK4033122.1"/>
    </source>
</evidence>
<feature type="domain" description="Helicase SMUBP-2/HCS1 1B" evidence="2">
    <location>
        <begin position="12"/>
        <end position="102"/>
    </location>
</feature>
<dbReference type="Gene3D" id="2.40.30.270">
    <property type="match status" value="1"/>
</dbReference>
<dbReference type="GO" id="GO:0003723">
    <property type="term" value="F:RNA binding"/>
    <property type="evidence" value="ECO:0007669"/>
    <property type="project" value="InterPro"/>
</dbReference>
<sequence length="126" mass="12750">MTALNIQDFAQTQLTLLAAELAAEIAESAALVSLHSPAALQRAGVALTNLVVAAQRTGLGGKTVLELGPDPATSSGSCSSSSADLPEHGVRVGDIVLVAEQPSSSFGGGVRKKEVREMEGRGVKGV</sequence>
<feature type="region of interest" description="Disordered" evidence="1">
    <location>
        <begin position="105"/>
        <end position="126"/>
    </location>
</feature>
<accession>A0AAN6PBT7</accession>
<evidence type="ECO:0000313" key="4">
    <source>
        <dbReference type="Proteomes" id="UP001303115"/>
    </source>
</evidence>
<organism evidence="3 4">
    <name type="scientific">Parachaetomium inaequale</name>
    <dbReference type="NCBI Taxonomy" id="2588326"/>
    <lineage>
        <taxon>Eukaryota</taxon>
        <taxon>Fungi</taxon>
        <taxon>Dikarya</taxon>
        <taxon>Ascomycota</taxon>
        <taxon>Pezizomycotina</taxon>
        <taxon>Sordariomycetes</taxon>
        <taxon>Sordariomycetidae</taxon>
        <taxon>Sordariales</taxon>
        <taxon>Chaetomiaceae</taxon>
        <taxon>Parachaetomium</taxon>
    </lineage>
</organism>
<keyword evidence="4" id="KW-1185">Reference proteome</keyword>
<dbReference type="InterPro" id="IPR048761">
    <property type="entry name" value="SMUBP-2_HCS1_1B"/>
</dbReference>
<proteinExistence type="predicted"/>
<feature type="region of interest" description="Disordered" evidence="1">
    <location>
        <begin position="63"/>
        <end position="86"/>
    </location>
</feature>
<feature type="compositionally biased region" description="Basic and acidic residues" evidence="1">
    <location>
        <begin position="111"/>
        <end position="126"/>
    </location>
</feature>
<dbReference type="AlphaFoldDB" id="A0AAN6PBT7"/>
<feature type="non-terminal residue" evidence="3">
    <location>
        <position position="126"/>
    </location>
</feature>
<evidence type="ECO:0000259" key="2">
    <source>
        <dbReference type="Pfam" id="PF21138"/>
    </source>
</evidence>
<gene>
    <name evidence="3" type="ORF">C8A01DRAFT_40409</name>
</gene>
<dbReference type="Pfam" id="PF21138">
    <property type="entry name" value="SMUBP-2_HCS1_1B"/>
    <property type="match status" value="1"/>
</dbReference>